<dbReference type="Proteomes" id="UP000198480">
    <property type="component" value="Unassembled WGS sequence"/>
</dbReference>
<dbReference type="Gene3D" id="2.40.160.20">
    <property type="match status" value="1"/>
</dbReference>
<name>A0A239FDH6_9BACT</name>
<dbReference type="AlphaFoldDB" id="A0A239FDH6"/>
<evidence type="ECO:0000313" key="2">
    <source>
        <dbReference type="Proteomes" id="UP000198480"/>
    </source>
</evidence>
<accession>A0A239FDH6</accession>
<gene>
    <name evidence="1" type="ORF">SAMN06295967_11263</name>
</gene>
<dbReference type="RefSeq" id="WP_141107403.1">
    <property type="nucleotide sequence ID" value="NZ_FZOK01000012.1"/>
</dbReference>
<reference evidence="2" key="1">
    <citation type="submission" date="2017-06" db="EMBL/GenBank/DDBJ databases">
        <authorList>
            <person name="Varghese N."/>
            <person name="Submissions S."/>
        </authorList>
    </citation>
    <scope>NUCLEOTIDE SEQUENCE [LARGE SCALE GENOMIC DNA]</scope>
    <source>
        <strain evidence="2">5C</strain>
    </source>
</reference>
<evidence type="ECO:0000313" key="1">
    <source>
        <dbReference type="EMBL" id="SNS54976.1"/>
    </source>
</evidence>
<dbReference type="EMBL" id="FZOK01000012">
    <property type="protein sequence ID" value="SNS54976.1"/>
    <property type="molecule type" value="Genomic_DNA"/>
</dbReference>
<evidence type="ECO:0008006" key="3">
    <source>
        <dbReference type="Google" id="ProtNLM"/>
    </source>
</evidence>
<sequence>MNIRTRLRFFISLFILMISFGFLSAQDKNYELGSIVLLSGKVVEGSINWQPRKSPSEITFMDLDGKISTLTTTDIKSFSLESGFVFLENKEIAEGEFIQFLFDGEISLFKRDVNYYLRNNAGQILPLVRPTTEQLFNNQENTVKTRNLGIISTLTQGSCNPTDKIDFNYFRLSDETLIEILRKYHKCKKLDYTENFYKKSKLRISFILAGGMNFQSNYESKPINPKLNINATQFNSPEIFVGVRLSEIRFVPKKMFVDFLFSYSQRSSEVLSQFEDQTARVLGSHEYKKQSFRAPFTLNYNFLNNSKLNTYAGLGGIFQFHTTDSSFSIVDSQIKSENLSILTERSWNSIRATTLSPSFKLGFNYKIKEKSNVFTELIISHVYESESIDFTNRKGTYNQLLTQLLVGFSF</sequence>
<keyword evidence="2" id="KW-1185">Reference proteome</keyword>
<proteinExistence type="predicted"/>
<protein>
    <recommendedName>
        <fullName evidence="3">Outer membrane protein beta-barrel domain-containing protein</fullName>
    </recommendedName>
</protein>
<organism evidence="1 2">
    <name type="scientific">Belliella buryatensis</name>
    <dbReference type="NCBI Taxonomy" id="1500549"/>
    <lineage>
        <taxon>Bacteria</taxon>
        <taxon>Pseudomonadati</taxon>
        <taxon>Bacteroidota</taxon>
        <taxon>Cytophagia</taxon>
        <taxon>Cytophagales</taxon>
        <taxon>Cyclobacteriaceae</taxon>
        <taxon>Belliella</taxon>
    </lineage>
</organism>
<dbReference type="OrthoDB" id="836802at2"/>